<organism evidence="1 2">
    <name type="scientific">Pontiella sulfatireligans</name>
    <dbReference type="NCBI Taxonomy" id="2750658"/>
    <lineage>
        <taxon>Bacteria</taxon>
        <taxon>Pseudomonadati</taxon>
        <taxon>Kiritimatiellota</taxon>
        <taxon>Kiritimatiellia</taxon>
        <taxon>Kiritimatiellales</taxon>
        <taxon>Pontiellaceae</taxon>
        <taxon>Pontiella</taxon>
    </lineage>
</organism>
<keyword evidence="2" id="KW-1185">Reference proteome</keyword>
<protein>
    <recommendedName>
        <fullName evidence="3">AbiEi antitoxin C-terminal domain-containing protein</fullName>
    </recommendedName>
</protein>
<dbReference type="Pfam" id="PF19570">
    <property type="entry name" value="DUF6088"/>
    <property type="match status" value="1"/>
</dbReference>
<proteinExistence type="predicted"/>
<evidence type="ECO:0000313" key="2">
    <source>
        <dbReference type="Proteomes" id="UP000346198"/>
    </source>
</evidence>
<evidence type="ECO:0008006" key="3">
    <source>
        <dbReference type="Google" id="ProtNLM"/>
    </source>
</evidence>
<dbReference type="AlphaFoldDB" id="A0A6C2UHZ4"/>
<evidence type="ECO:0000313" key="1">
    <source>
        <dbReference type="EMBL" id="VGO19031.1"/>
    </source>
</evidence>
<accession>A0A6C2UHZ4</accession>
<dbReference type="InterPro" id="IPR045738">
    <property type="entry name" value="DUF6088"/>
</dbReference>
<reference evidence="1 2" key="1">
    <citation type="submission" date="2019-04" db="EMBL/GenBank/DDBJ databases">
        <authorList>
            <person name="Van Vliet M D."/>
        </authorList>
    </citation>
    <scope>NUCLEOTIDE SEQUENCE [LARGE SCALE GENOMIC DNA]</scope>
    <source>
        <strain evidence="1 2">F21</strain>
    </source>
</reference>
<dbReference type="EMBL" id="CAAHFH010000001">
    <property type="protein sequence ID" value="VGO19031.1"/>
    <property type="molecule type" value="Genomic_DNA"/>
</dbReference>
<name>A0A6C2UHZ4_9BACT</name>
<sequence length="208" mass="22772">MSKKAQQIGKRILARIKSRGRGWVFTPSNFEDMCGRSTVSTNLQRLREAGQIRQLARGLYDYPETHSKLGVLAPSADAIAKALAGREAIRLQPSGAYAANLLGLSTQVPARMVYLTDGASRIVQVGNRQIILKRTTPRNMAPAGRISGLVIQALRHLGKEHVDDEIIAQLNRRLDRAACDQLMKDICYAPGWIAEIFRKLANGKAGGA</sequence>
<dbReference type="RefSeq" id="WP_136060464.1">
    <property type="nucleotide sequence ID" value="NZ_CAAHFH010000001.1"/>
</dbReference>
<gene>
    <name evidence="1" type="ORF">SCARR_01086</name>
</gene>
<dbReference type="Proteomes" id="UP000346198">
    <property type="component" value="Unassembled WGS sequence"/>
</dbReference>